<gene>
    <name evidence="1" type="ORF">CFBP498_47310</name>
</gene>
<evidence type="ECO:0000313" key="2">
    <source>
        <dbReference type="Proteomes" id="UP000515406"/>
    </source>
</evidence>
<dbReference type="EMBL" id="LR828257">
    <property type="protein sequence ID" value="CAD0361498.1"/>
    <property type="molecule type" value="Genomic_DNA"/>
</dbReference>
<keyword evidence="2" id="KW-1185">Reference proteome</keyword>
<dbReference type="AlphaFoldDB" id="A0A6V7FCP9"/>
<organism evidence="1 2">
    <name type="scientific">Xanthomonas hortorum pv. vitians</name>
    <dbReference type="NCBI Taxonomy" id="83224"/>
    <lineage>
        <taxon>Bacteria</taxon>
        <taxon>Pseudomonadati</taxon>
        <taxon>Pseudomonadota</taxon>
        <taxon>Gammaproteobacteria</taxon>
        <taxon>Lysobacterales</taxon>
        <taxon>Lysobacteraceae</taxon>
        <taxon>Xanthomonas</taxon>
    </lineage>
</organism>
<dbReference type="EMBL" id="LR828257">
    <property type="protein sequence ID" value="CAD0361496.1"/>
    <property type="molecule type" value="Genomic_DNA"/>
</dbReference>
<sequence length="222" mass="24003">MHHVGAAGLCCDGSRLSEAHCHGFGTVCTGRAVTSVVQMVRFCQPASAMAMTAGFARCWLHQVASAAFAGTPCSNTLHVYQAPLFSFRHRPKSVALARVPAWDLTRHGCRVRAYTDVLAACPTLVRVQAPSADRSLSAQPAGVMRRVHRCAAPHPGAGHAVNPSVEARWRHPCRHTVPHPDTAPRSHCSRLLVGKHCRSMPCIWTYAFDVVGIDIFVAEGHC</sequence>
<reference evidence="1 2" key="1">
    <citation type="submission" date="2020-07" db="EMBL/GenBank/DDBJ databases">
        <authorList>
            <person name="Pothier F. J."/>
        </authorList>
    </citation>
    <scope>NUCLEOTIDE SEQUENCE [LARGE SCALE GENOMIC DNA]</scope>
    <source>
        <strain evidence="1 2">CFBP 498</strain>
    </source>
</reference>
<proteinExistence type="predicted"/>
<accession>A0A6V7FCP9</accession>
<name>A0A6V7FCP9_9XANT</name>
<evidence type="ECO:0000313" key="1">
    <source>
        <dbReference type="EMBL" id="CAD0361496.1"/>
    </source>
</evidence>
<protein>
    <submittedName>
        <fullName evidence="1">Uncharacterized protein</fullName>
    </submittedName>
</protein>
<dbReference type="Proteomes" id="UP000515406">
    <property type="component" value="Chromosome"/>
</dbReference>